<dbReference type="AlphaFoldDB" id="Q2HTX6"/>
<protein>
    <submittedName>
        <fullName evidence="2">Uncharacterized protein</fullName>
    </submittedName>
</protein>
<evidence type="ECO:0000313" key="2">
    <source>
        <dbReference type="EMBL" id="ABD32979.1"/>
    </source>
</evidence>
<accession>Q2HTX6</accession>
<organism evidence="2">
    <name type="scientific">Medicago truncatula</name>
    <name type="common">Barrel medic</name>
    <name type="synonym">Medicago tribuloides</name>
    <dbReference type="NCBI Taxonomy" id="3880"/>
    <lineage>
        <taxon>Eukaryota</taxon>
        <taxon>Viridiplantae</taxon>
        <taxon>Streptophyta</taxon>
        <taxon>Embryophyta</taxon>
        <taxon>Tracheophyta</taxon>
        <taxon>Spermatophyta</taxon>
        <taxon>Magnoliopsida</taxon>
        <taxon>eudicotyledons</taxon>
        <taxon>Gunneridae</taxon>
        <taxon>Pentapetalae</taxon>
        <taxon>rosids</taxon>
        <taxon>fabids</taxon>
        <taxon>Fabales</taxon>
        <taxon>Fabaceae</taxon>
        <taxon>Papilionoideae</taxon>
        <taxon>50 kb inversion clade</taxon>
        <taxon>NPAAA clade</taxon>
        <taxon>Hologalegina</taxon>
        <taxon>IRL clade</taxon>
        <taxon>Trifolieae</taxon>
        <taxon>Medicago</taxon>
    </lineage>
</organism>
<sequence>MSRKPHGLIHFENDITRTPDDYPNSPQTEPNPRKTQTKKRINPKSERTTLMLDEIGKCTKS</sequence>
<feature type="region of interest" description="Disordered" evidence="1">
    <location>
        <begin position="1"/>
        <end position="44"/>
    </location>
</feature>
<feature type="compositionally biased region" description="Basic and acidic residues" evidence="1">
    <location>
        <begin position="9"/>
        <end position="20"/>
    </location>
</feature>
<name>Q2HTX6_MEDTR</name>
<gene>
    <name evidence="2" type="ORF">MtrDRAFT_AC149601g1v2</name>
</gene>
<feature type="compositionally biased region" description="Polar residues" evidence="1">
    <location>
        <begin position="24"/>
        <end position="34"/>
    </location>
</feature>
<proteinExistence type="predicted"/>
<reference evidence="2" key="2">
    <citation type="submission" date="2007-03" db="EMBL/GenBank/DDBJ databases">
        <authorList>
            <consortium name="The International Medicago Genome Annotation Group"/>
        </authorList>
    </citation>
    <scope>NUCLEOTIDE SEQUENCE</scope>
</reference>
<evidence type="ECO:0000256" key="1">
    <source>
        <dbReference type="SAM" id="MobiDB-lite"/>
    </source>
</evidence>
<reference evidence="2" key="1">
    <citation type="submission" date="2005-03" db="EMBL/GenBank/DDBJ databases">
        <authorList>
            <person name="Town C.D."/>
        </authorList>
    </citation>
    <scope>NUCLEOTIDE SEQUENCE</scope>
</reference>
<dbReference type="EMBL" id="AC149601">
    <property type="protein sequence ID" value="ABD32979.1"/>
    <property type="molecule type" value="Genomic_DNA"/>
</dbReference>